<dbReference type="EMBL" id="JACIDW010000001">
    <property type="protein sequence ID" value="MBB3962446.1"/>
    <property type="molecule type" value="Genomic_DNA"/>
</dbReference>
<gene>
    <name evidence="2" type="ORF">GGQ67_000064</name>
</gene>
<organism evidence="2 3">
    <name type="scientific">Rhizobium metallidurans</name>
    <dbReference type="NCBI Taxonomy" id="1265931"/>
    <lineage>
        <taxon>Bacteria</taxon>
        <taxon>Pseudomonadati</taxon>
        <taxon>Pseudomonadota</taxon>
        <taxon>Alphaproteobacteria</taxon>
        <taxon>Hyphomicrobiales</taxon>
        <taxon>Rhizobiaceae</taxon>
        <taxon>Rhizobium/Agrobacterium group</taxon>
        <taxon>Rhizobium</taxon>
    </lineage>
</organism>
<dbReference type="Proteomes" id="UP000582090">
    <property type="component" value="Unassembled WGS sequence"/>
</dbReference>
<proteinExistence type="predicted"/>
<keyword evidence="2" id="KW-0689">Ribosomal protein</keyword>
<dbReference type="GO" id="GO:0005840">
    <property type="term" value="C:ribosome"/>
    <property type="evidence" value="ECO:0007669"/>
    <property type="project" value="UniProtKB-KW"/>
</dbReference>
<keyword evidence="3" id="KW-1185">Reference proteome</keyword>
<dbReference type="Gene3D" id="3.30.160.660">
    <property type="match status" value="1"/>
</dbReference>
<name>A0A7W6CLF2_9HYPH</name>
<dbReference type="InterPro" id="IPR003776">
    <property type="entry name" value="YcaO-like_dom"/>
</dbReference>
<dbReference type="PROSITE" id="PS51664">
    <property type="entry name" value="YCAO"/>
    <property type="match status" value="1"/>
</dbReference>
<protein>
    <submittedName>
        <fullName evidence="2">Ribosomal protein S12 methylthiotransferase accessory factor</fullName>
    </submittedName>
</protein>
<keyword evidence="2" id="KW-0808">Transferase</keyword>
<reference evidence="2 3" key="1">
    <citation type="submission" date="2020-08" db="EMBL/GenBank/DDBJ databases">
        <title>Genomic Encyclopedia of Type Strains, Phase IV (KMG-IV): sequencing the most valuable type-strain genomes for metagenomic binning, comparative biology and taxonomic classification.</title>
        <authorList>
            <person name="Goeker M."/>
        </authorList>
    </citation>
    <scope>NUCLEOTIDE SEQUENCE [LARGE SCALE GENOMIC DNA]</scope>
    <source>
        <strain evidence="2 3">DSM 26575</strain>
    </source>
</reference>
<sequence>MTPLLGRFGITRVARHTGLDHVGIPVWCAYAPNARSAVIAQGKGLSDEDAKVSAVMEALERAVASRPAVSSFRTTARDLQEQGHRFTTLKELIGLRKADIGLDDTVEWATARELISDTPIHLPLEAAVLDRRHEGRFWASSDGLASGNSLDEAILHGMLERIERDAFVLWQIGSDSHRHATCVDPTAFGDEVLNGLVQRISASGLVLKLFDIGSDIAVPCFTALLGPRTVLSGAEVRFTEVTGGSGAHPSPVRAIIRAVTEAAQSRLTFVSGARDDISPKMFQATLPDQLRQNLLALPVKAPAIVARTERSLQQCLAFTLDALRRAGITTVAALPLGDPDLPFSVVKVFIPQLENPEGKRARRFGSRALSKAFVS</sequence>
<comment type="caution">
    <text evidence="2">The sequence shown here is derived from an EMBL/GenBank/DDBJ whole genome shotgun (WGS) entry which is preliminary data.</text>
</comment>
<dbReference type="GO" id="GO:0016740">
    <property type="term" value="F:transferase activity"/>
    <property type="evidence" value="ECO:0007669"/>
    <property type="project" value="UniProtKB-KW"/>
</dbReference>
<evidence type="ECO:0000259" key="1">
    <source>
        <dbReference type="PROSITE" id="PS51664"/>
    </source>
</evidence>
<dbReference type="NCBIfam" id="TIGR00702">
    <property type="entry name" value="YcaO-type kinase domain"/>
    <property type="match status" value="1"/>
</dbReference>
<dbReference type="Pfam" id="PF02624">
    <property type="entry name" value="YcaO"/>
    <property type="match status" value="1"/>
</dbReference>
<evidence type="ECO:0000313" key="2">
    <source>
        <dbReference type="EMBL" id="MBB3962446.1"/>
    </source>
</evidence>
<evidence type="ECO:0000313" key="3">
    <source>
        <dbReference type="Proteomes" id="UP000582090"/>
    </source>
</evidence>
<feature type="domain" description="YcaO" evidence="1">
    <location>
        <begin position="42"/>
        <end position="375"/>
    </location>
</feature>
<keyword evidence="2" id="KW-0687">Ribonucleoprotein</keyword>
<dbReference type="AlphaFoldDB" id="A0A7W6CLF2"/>
<dbReference type="PANTHER" id="PTHR37809:SF1">
    <property type="entry name" value="RIBOSOMAL PROTEIN S12 METHYLTHIOTRANSFERASE ACCESSORY FACTOR YCAO"/>
    <property type="match status" value="1"/>
</dbReference>
<dbReference type="PANTHER" id="PTHR37809">
    <property type="entry name" value="RIBOSOMAL PROTEIN S12 METHYLTHIOTRANSFERASE ACCESSORY FACTOR YCAO"/>
    <property type="match status" value="1"/>
</dbReference>
<accession>A0A7W6CLF2</accession>